<accession>A0A8A4TJ84</accession>
<dbReference type="InterPro" id="IPR029063">
    <property type="entry name" value="SAM-dependent_MTases_sf"/>
</dbReference>
<proteinExistence type="predicted"/>
<dbReference type="PANTHER" id="PTHR34203:SF15">
    <property type="entry name" value="SLL1173 PROTEIN"/>
    <property type="match status" value="1"/>
</dbReference>
<reference evidence="2" key="1">
    <citation type="submission" date="2021-03" db="EMBL/GenBank/DDBJ databases">
        <title>Acanthopleuribacteraceae sp. M133.</title>
        <authorList>
            <person name="Wang G."/>
        </authorList>
    </citation>
    <scope>NUCLEOTIDE SEQUENCE</scope>
    <source>
        <strain evidence="2">M133</strain>
    </source>
</reference>
<dbReference type="PANTHER" id="PTHR34203">
    <property type="entry name" value="METHYLTRANSFERASE, FKBM FAMILY PROTEIN"/>
    <property type="match status" value="1"/>
</dbReference>
<dbReference type="SUPFAM" id="SSF53335">
    <property type="entry name" value="S-adenosyl-L-methionine-dependent methyltransferases"/>
    <property type="match status" value="1"/>
</dbReference>
<dbReference type="Proteomes" id="UP000663929">
    <property type="component" value="Chromosome"/>
</dbReference>
<keyword evidence="2" id="KW-0808">Transferase</keyword>
<dbReference type="AlphaFoldDB" id="A0A8A4TJ84"/>
<keyword evidence="3" id="KW-1185">Reference proteome</keyword>
<dbReference type="Gene3D" id="3.40.50.150">
    <property type="entry name" value="Vaccinia Virus protein VP39"/>
    <property type="match status" value="1"/>
</dbReference>
<dbReference type="NCBIfam" id="TIGR01444">
    <property type="entry name" value="fkbM_fam"/>
    <property type="match status" value="1"/>
</dbReference>
<dbReference type="KEGG" id="scor:J3U87_31275"/>
<protein>
    <submittedName>
        <fullName evidence="2">FkbM family methyltransferase</fullName>
    </submittedName>
</protein>
<gene>
    <name evidence="2" type="ORF">J3U87_31275</name>
</gene>
<name>A0A8A4TJ84_SULCO</name>
<dbReference type="GO" id="GO:0032259">
    <property type="term" value="P:methylation"/>
    <property type="evidence" value="ECO:0007669"/>
    <property type="project" value="UniProtKB-KW"/>
</dbReference>
<evidence type="ECO:0000313" key="2">
    <source>
        <dbReference type="EMBL" id="QTD50089.1"/>
    </source>
</evidence>
<dbReference type="InterPro" id="IPR006342">
    <property type="entry name" value="FkbM_mtfrase"/>
</dbReference>
<organism evidence="2 3">
    <name type="scientific">Sulfidibacter corallicola</name>
    <dbReference type="NCBI Taxonomy" id="2818388"/>
    <lineage>
        <taxon>Bacteria</taxon>
        <taxon>Pseudomonadati</taxon>
        <taxon>Acidobacteriota</taxon>
        <taxon>Holophagae</taxon>
        <taxon>Acanthopleuribacterales</taxon>
        <taxon>Acanthopleuribacteraceae</taxon>
        <taxon>Sulfidibacter</taxon>
    </lineage>
</organism>
<dbReference type="EMBL" id="CP071793">
    <property type="protein sequence ID" value="QTD50089.1"/>
    <property type="molecule type" value="Genomic_DNA"/>
</dbReference>
<sequence length="290" mass="32757">MSRFMSDLYKTVRYILEEPSNRGQRTRRIFYFFAWQLFKRLIGLPILAPLENGLRCIVYPWSEGGCYPIYVRLYDSQFMTFIRRFSSGDGVLVDVGSNIGLYTLLLAKHFRGGVAFEPTELSHQILVANLALNRLGESYRAAKTALGSTEGTVTFEKMGDTGKTNKISSGNNHSGNLIEVPITRLDTALTAEEKARLEFLKIDVEGFEIEVLRGAVACLAETPIRLVLFERLPDTPIEPLRDFFKERDWTVFTLDGKGRPSFDEDAILAAHDLFAVPPHQLDRVRAAQEA</sequence>
<dbReference type="GO" id="GO:0008168">
    <property type="term" value="F:methyltransferase activity"/>
    <property type="evidence" value="ECO:0007669"/>
    <property type="project" value="UniProtKB-KW"/>
</dbReference>
<evidence type="ECO:0000259" key="1">
    <source>
        <dbReference type="Pfam" id="PF05050"/>
    </source>
</evidence>
<dbReference type="RefSeq" id="WP_237379719.1">
    <property type="nucleotide sequence ID" value="NZ_CP071793.1"/>
</dbReference>
<keyword evidence="2" id="KW-0489">Methyltransferase</keyword>
<feature type="domain" description="Methyltransferase FkbM" evidence="1">
    <location>
        <begin position="94"/>
        <end position="230"/>
    </location>
</feature>
<dbReference type="Pfam" id="PF05050">
    <property type="entry name" value="Methyltransf_21"/>
    <property type="match status" value="1"/>
</dbReference>
<dbReference type="InterPro" id="IPR052514">
    <property type="entry name" value="SAM-dependent_MTase"/>
</dbReference>
<evidence type="ECO:0000313" key="3">
    <source>
        <dbReference type="Proteomes" id="UP000663929"/>
    </source>
</evidence>